<reference evidence="3 4" key="1">
    <citation type="journal article" date="2024" name="Commun. Biol.">
        <title>Comparative genomic analysis of thermophilic fungi reveals convergent evolutionary adaptations and gene losses.</title>
        <authorList>
            <person name="Steindorff A.S."/>
            <person name="Aguilar-Pontes M.V."/>
            <person name="Robinson A.J."/>
            <person name="Andreopoulos B."/>
            <person name="LaButti K."/>
            <person name="Kuo A."/>
            <person name="Mondo S."/>
            <person name="Riley R."/>
            <person name="Otillar R."/>
            <person name="Haridas S."/>
            <person name="Lipzen A."/>
            <person name="Grimwood J."/>
            <person name="Schmutz J."/>
            <person name="Clum A."/>
            <person name="Reid I.D."/>
            <person name="Moisan M.C."/>
            <person name="Butler G."/>
            <person name="Nguyen T.T.M."/>
            <person name="Dewar K."/>
            <person name="Conant G."/>
            <person name="Drula E."/>
            <person name="Henrissat B."/>
            <person name="Hansel C."/>
            <person name="Singer S."/>
            <person name="Hutchinson M.I."/>
            <person name="de Vries R.P."/>
            <person name="Natvig D.O."/>
            <person name="Powell A.J."/>
            <person name="Tsang A."/>
            <person name="Grigoriev I.V."/>
        </authorList>
    </citation>
    <scope>NUCLEOTIDE SEQUENCE [LARGE SCALE GENOMIC DNA]</scope>
    <source>
        <strain evidence="3 4">ATCC 24622</strain>
    </source>
</reference>
<feature type="compositionally biased region" description="Low complexity" evidence="1">
    <location>
        <begin position="106"/>
        <end position="122"/>
    </location>
</feature>
<accession>A0ABR3VV10</accession>
<dbReference type="CDD" id="cd06257">
    <property type="entry name" value="DnaJ"/>
    <property type="match status" value="1"/>
</dbReference>
<feature type="compositionally biased region" description="Basic and acidic residues" evidence="1">
    <location>
        <begin position="252"/>
        <end position="266"/>
    </location>
</feature>
<feature type="compositionally biased region" description="Low complexity" evidence="1">
    <location>
        <begin position="482"/>
        <end position="499"/>
    </location>
</feature>
<dbReference type="InterPro" id="IPR018253">
    <property type="entry name" value="DnaJ_domain_CS"/>
</dbReference>
<dbReference type="InterPro" id="IPR001623">
    <property type="entry name" value="DnaJ_domain"/>
</dbReference>
<sequence>MVKVDYTRDYYADLELPPTAEMADIKKQFRKLALKYHPDRNPGRESEVNSKFQTIQSAHEILTNPEQKAKYDAHRVRTTRYPTASGVRGNPWQDVGSQFPAPPKRAPAASRPNAPSAASRYANWVPPSQRTARDNVNDHRRAWERMRPATSAKATQPSASTPNPSPGSRRPKAAEPPPPPPRTESQRKKAEASFGNRKTPFVHTADEPPVPSQNYFTTKQHTNLFAESAAAATAAAREAPKPRPQTDTFDDPLSRQFRETFLDERQSTPYYAQSGEKTNPFDGVDLSRSKTAKESLRSSRRDRDEPGSFDSNRRRRSTSLPGASEKQAARDAARSDPFVDKAKFAFPSRAGEKYTPRATPDSGPTSSNAPFPPPNRPHLSSNGSSGTAAADAPHKGKTGPSVFSFPVDDDTFAPTTPKRFASSSAENINTRFVAEDFAGTDWRFEAGGATRKTASPAKRQAYAKPAPGSGRPSPLKGDVRDAAPASASSDAAQPASPGPTQSRFDPEQWSEKIGPENFVPQPPHRSSASPTRSVRSAKKPKPVRMTAGTAGMVDDDESTSGEEKADARPPTAGADDAPPWETDSPSAMDIDPPLAPEGAAPEPKVPRNIPVEPSRPEWRAGAVNSPKPAAEAAATSMPAKDNARGSEDTDDVLHPNLFADFNNVPPFAPQAGGLGSMADLGLNLPFESKPSPRLPLEREPVKHIPFPSPPKAPQPPQALAIKGLKPSAIAWKKYAEEFRAYMNEFADCSARYADHFFARRRVIEQNRKETGFGWVESRGDAGVREYLRWLEEDKLVRQKWTAICDAHEMRVREFIKCRENMMR</sequence>
<proteinExistence type="predicted"/>
<dbReference type="Pfam" id="PF00226">
    <property type="entry name" value="DnaJ"/>
    <property type="match status" value="1"/>
</dbReference>
<dbReference type="SMART" id="SM00271">
    <property type="entry name" value="DnaJ"/>
    <property type="match status" value="1"/>
</dbReference>
<feature type="compositionally biased region" description="Basic and acidic residues" evidence="1">
    <location>
        <begin position="131"/>
        <end position="147"/>
    </location>
</feature>
<gene>
    <name evidence="3" type="ORF">VTK73DRAFT_469</name>
</gene>
<dbReference type="PANTHER" id="PTHR44029">
    <property type="entry name" value="DNAJ HOMOLOG SUBFAMILY C MEMBER 21"/>
    <property type="match status" value="1"/>
</dbReference>
<feature type="compositionally biased region" description="Basic and acidic residues" evidence="1">
    <location>
        <begin position="504"/>
        <end position="514"/>
    </location>
</feature>
<dbReference type="EMBL" id="JAZHXJ010001088">
    <property type="protein sequence ID" value="KAL1845595.1"/>
    <property type="molecule type" value="Genomic_DNA"/>
</dbReference>
<dbReference type="PROSITE" id="PS50076">
    <property type="entry name" value="DNAJ_2"/>
    <property type="match status" value="1"/>
</dbReference>
<dbReference type="SUPFAM" id="SSF46565">
    <property type="entry name" value="Chaperone J-domain"/>
    <property type="match status" value="1"/>
</dbReference>
<evidence type="ECO:0000313" key="3">
    <source>
        <dbReference type="EMBL" id="KAL1845595.1"/>
    </source>
</evidence>
<feature type="compositionally biased region" description="Polar residues" evidence="1">
    <location>
        <begin position="267"/>
        <end position="277"/>
    </location>
</feature>
<feature type="compositionally biased region" description="Polar residues" evidence="1">
    <location>
        <begin position="212"/>
        <end position="225"/>
    </location>
</feature>
<evidence type="ECO:0000259" key="2">
    <source>
        <dbReference type="PROSITE" id="PS50076"/>
    </source>
</evidence>
<comment type="caution">
    <text evidence="3">The sequence shown here is derived from an EMBL/GenBank/DDBJ whole genome shotgun (WGS) entry which is preliminary data.</text>
</comment>
<evidence type="ECO:0000313" key="4">
    <source>
        <dbReference type="Proteomes" id="UP001586593"/>
    </source>
</evidence>
<feature type="compositionally biased region" description="Polar residues" evidence="1">
    <location>
        <begin position="524"/>
        <end position="534"/>
    </location>
</feature>
<protein>
    <recommendedName>
        <fullName evidence="2">J domain-containing protein</fullName>
    </recommendedName>
</protein>
<name>A0ABR3VV10_9PEZI</name>
<feature type="compositionally biased region" description="Low complexity" evidence="1">
    <location>
        <begin position="622"/>
        <end position="639"/>
    </location>
</feature>
<dbReference type="PROSITE" id="PS00636">
    <property type="entry name" value="DNAJ_1"/>
    <property type="match status" value="1"/>
</dbReference>
<feature type="region of interest" description="Disordered" evidence="1">
    <location>
        <begin position="447"/>
        <end position="649"/>
    </location>
</feature>
<dbReference type="InterPro" id="IPR051964">
    <property type="entry name" value="Chaperone_stress_response"/>
</dbReference>
<keyword evidence="4" id="KW-1185">Reference proteome</keyword>
<organism evidence="3 4">
    <name type="scientific">Phialemonium thermophilum</name>
    <dbReference type="NCBI Taxonomy" id="223376"/>
    <lineage>
        <taxon>Eukaryota</taxon>
        <taxon>Fungi</taxon>
        <taxon>Dikarya</taxon>
        <taxon>Ascomycota</taxon>
        <taxon>Pezizomycotina</taxon>
        <taxon>Sordariomycetes</taxon>
        <taxon>Sordariomycetidae</taxon>
        <taxon>Cephalothecales</taxon>
        <taxon>Cephalothecaceae</taxon>
        <taxon>Phialemonium</taxon>
    </lineage>
</organism>
<feature type="compositionally biased region" description="Polar residues" evidence="1">
    <location>
        <begin position="152"/>
        <end position="162"/>
    </location>
</feature>
<dbReference type="PRINTS" id="PR00625">
    <property type="entry name" value="JDOMAIN"/>
</dbReference>
<dbReference type="Proteomes" id="UP001586593">
    <property type="component" value="Unassembled WGS sequence"/>
</dbReference>
<evidence type="ECO:0000256" key="1">
    <source>
        <dbReference type="SAM" id="MobiDB-lite"/>
    </source>
</evidence>
<feature type="compositionally biased region" description="Low complexity" evidence="1">
    <location>
        <begin position="226"/>
        <end position="237"/>
    </location>
</feature>
<feature type="region of interest" description="Disordered" evidence="1">
    <location>
        <begin position="81"/>
        <end position="429"/>
    </location>
</feature>
<feature type="compositionally biased region" description="Basic and acidic residues" evidence="1">
    <location>
        <begin position="285"/>
        <end position="306"/>
    </location>
</feature>
<dbReference type="Gene3D" id="1.10.287.110">
    <property type="entry name" value="DnaJ domain"/>
    <property type="match status" value="1"/>
</dbReference>
<feature type="compositionally biased region" description="Basic and acidic residues" evidence="1">
    <location>
        <begin position="327"/>
        <end position="343"/>
    </location>
</feature>
<dbReference type="PANTHER" id="PTHR44029:SF1">
    <property type="entry name" value="DNAJ HOMOLOG SUBFAMILY C MEMBER 21"/>
    <property type="match status" value="1"/>
</dbReference>
<feature type="compositionally biased region" description="Polar residues" evidence="1">
    <location>
        <begin position="378"/>
        <end position="387"/>
    </location>
</feature>
<dbReference type="InterPro" id="IPR036869">
    <property type="entry name" value="J_dom_sf"/>
</dbReference>
<feature type="domain" description="J" evidence="2">
    <location>
        <begin position="9"/>
        <end position="75"/>
    </location>
</feature>